<proteinExistence type="predicted"/>
<dbReference type="Proteomes" id="UP000008075">
    <property type="component" value="Chromosome"/>
</dbReference>
<dbReference type="HOGENOM" id="CLU_198880_0_0_6"/>
<protein>
    <submittedName>
        <fullName evidence="1">Uncharacterized protein</fullName>
    </submittedName>
</protein>
<accession>D3V9H5</accession>
<evidence type="ECO:0000313" key="2">
    <source>
        <dbReference type="Proteomes" id="UP000008075"/>
    </source>
</evidence>
<reference evidence="1 2" key="1">
    <citation type="journal article" date="2011" name="PLoS ONE">
        <title>The entomopathogenic bacterial endosymbionts xenorhabdus and photorhabdus: convergent lifestyles from divergent genomes.</title>
        <authorList>
            <person name="Chaston J.M."/>
            <person name="Suen G."/>
            <person name="Tucker S.L."/>
            <person name="Andersen A.W."/>
            <person name="Bhasin A."/>
            <person name="Bode E."/>
            <person name="Bode H.B."/>
            <person name="Brachmann A.O."/>
            <person name="Cowles C.E."/>
            <person name="Cowles K.N."/>
            <person name="Darby C."/>
            <person name="de Leon L."/>
            <person name="Drace K."/>
            <person name="Du Z."/>
            <person name="Givaudan A."/>
            <person name="Herbert Tran E.E."/>
            <person name="Jewell K.A."/>
            <person name="Knack J.J."/>
            <person name="Krasomil-Osterfeld K.C."/>
            <person name="Kukor R."/>
            <person name="Lanois A."/>
            <person name="Latreille P."/>
            <person name="Leimgruber N.K."/>
            <person name="Lipke C.M."/>
            <person name="Liu R."/>
            <person name="Lu X."/>
            <person name="Martens E.C."/>
            <person name="Marri P.R."/>
            <person name="Medigue C."/>
            <person name="Menard M.L."/>
            <person name="Miller N.M."/>
            <person name="Morales-Soto N."/>
            <person name="Norton S."/>
            <person name="Ogier J.C."/>
            <person name="Orchard S.S."/>
            <person name="Park D."/>
            <person name="Park Y."/>
            <person name="Qurollo B.A."/>
            <person name="Sugar D.R."/>
            <person name="Richards G.R."/>
            <person name="Rouy Z."/>
            <person name="Slominski B."/>
            <person name="Slominski K."/>
            <person name="Snyder H."/>
            <person name="Tjaden B.C."/>
            <person name="van der Hoeven R."/>
            <person name="Welch R.D."/>
            <person name="Wheeler C."/>
            <person name="Xiang B."/>
            <person name="Barbazuk B."/>
            <person name="Gaudriault S."/>
            <person name="Goodner B."/>
            <person name="Slater S.C."/>
            <person name="Forst S."/>
            <person name="Goldman B.S."/>
            <person name="Goodrich-Blair H."/>
        </authorList>
    </citation>
    <scope>NUCLEOTIDE SEQUENCE [LARGE SCALE GENOMIC DNA]</scope>
    <source>
        <strain evidence="2">ATCC 19061 / DSM 3370 / CCUG 14189 / LMG 1036 / NCIMB 9965 / AN6</strain>
    </source>
</reference>
<dbReference type="AlphaFoldDB" id="D3V9H5"/>
<evidence type="ECO:0000313" key="1">
    <source>
        <dbReference type="EMBL" id="CBJ91525.1"/>
    </source>
</evidence>
<name>D3V9H5_XENNA</name>
<keyword evidence="2" id="KW-1185">Reference proteome</keyword>
<organism evidence="1 2">
    <name type="scientific">Xenorhabdus nematophila (strain ATCC 19061 / DSM 3370 / CCUG 14189 / LMG 1036 / NCIMB 9965 / AN6)</name>
    <dbReference type="NCBI Taxonomy" id="406817"/>
    <lineage>
        <taxon>Bacteria</taxon>
        <taxon>Pseudomonadati</taxon>
        <taxon>Pseudomonadota</taxon>
        <taxon>Gammaproteobacteria</taxon>
        <taxon>Enterobacterales</taxon>
        <taxon>Morganellaceae</taxon>
        <taxon>Xenorhabdus</taxon>
    </lineage>
</organism>
<dbReference type="KEGG" id="xne:XNC1_3485"/>
<gene>
    <name evidence="1" type="ordered locus">XNC1_3485</name>
</gene>
<sequence>MQHQHGGQPAGMIFVACSVGSFLHQAPFSTGHWCYDRHGSVRLVICFFLVIDQIAKTGLSSPRVIYYLEHLFSITLLFNVKVVDEF</sequence>
<dbReference type="EMBL" id="FN667742">
    <property type="protein sequence ID" value="CBJ91525.1"/>
    <property type="molecule type" value="Genomic_DNA"/>
</dbReference>